<dbReference type="InterPro" id="IPR018052">
    <property type="entry name" value="Ald1_epimerase_CS"/>
</dbReference>
<organism evidence="4 5">
    <name type="scientific">Hyaloscypha hepaticicola</name>
    <dbReference type="NCBI Taxonomy" id="2082293"/>
    <lineage>
        <taxon>Eukaryota</taxon>
        <taxon>Fungi</taxon>
        <taxon>Dikarya</taxon>
        <taxon>Ascomycota</taxon>
        <taxon>Pezizomycotina</taxon>
        <taxon>Leotiomycetes</taxon>
        <taxon>Helotiales</taxon>
        <taxon>Hyaloscyphaceae</taxon>
        <taxon>Hyaloscypha</taxon>
    </lineage>
</organism>
<dbReference type="CDD" id="cd09019">
    <property type="entry name" value="galactose_mutarotase_like"/>
    <property type="match status" value="1"/>
</dbReference>
<name>A0A2J6Q379_9HELO</name>
<evidence type="ECO:0000256" key="2">
    <source>
        <dbReference type="ARBA" id="ARBA00023235"/>
    </source>
</evidence>
<dbReference type="STRING" id="1745343.A0A2J6Q379"/>
<dbReference type="OrthoDB" id="274691at2759"/>
<dbReference type="GO" id="GO:0033499">
    <property type="term" value="P:galactose catabolic process via UDP-galactose, Leloir pathway"/>
    <property type="evidence" value="ECO:0007669"/>
    <property type="project" value="TreeGrafter"/>
</dbReference>
<proteinExistence type="inferred from homology"/>
<dbReference type="InterPro" id="IPR011013">
    <property type="entry name" value="Gal_mutarotase_sf_dom"/>
</dbReference>
<sequence length="346" mass="37667">MASDEAPFQFLPLGAIIQTFLVGKTNIVQGFPTQALYQSHNAPFFGETIGRVANRLSNAKINSLNGKSYQLAANNGANALHGGNVGWGKRIWDGPKPVGVRKIPGLQEIEGGESVEFRLRSEDGDEEYPGTVDVSVIYTAGTQSENGKEVRVLGMEYEVKLVGDEVEETVVNVTNHSYFNLAGKDTIEGTEVTLCSSHYLPVDEGGIPTSSSTGTFSGVTANKSFTLGPVEPDIDDCFVVDPSQASKIPINTRSEPLVKVVQAYHPETKIHLEVLTTEPAFQFYTGKYIDVDEVEGVKARGPRSGFCVEPSRYVNAVNVPEWRGQVVLKKGEVYGSRIVYRGWSDE</sequence>
<accession>A0A2J6Q379</accession>
<dbReference type="PROSITE" id="PS00545">
    <property type="entry name" value="ALDOSE_1_EPIMERASE"/>
    <property type="match status" value="1"/>
</dbReference>
<dbReference type="GO" id="GO:0006006">
    <property type="term" value="P:glucose metabolic process"/>
    <property type="evidence" value="ECO:0007669"/>
    <property type="project" value="TreeGrafter"/>
</dbReference>
<evidence type="ECO:0000313" key="4">
    <source>
        <dbReference type="EMBL" id="PMD20721.1"/>
    </source>
</evidence>
<comment type="similarity">
    <text evidence="1">Belongs to the aldose epimerase family.</text>
</comment>
<dbReference type="AlphaFoldDB" id="A0A2J6Q379"/>
<dbReference type="GO" id="GO:0030246">
    <property type="term" value="F:carbohydrate binding"/>
    <property type="evidence" value="ECO:0007669"/>
    <property type="project" value="InterPro"/>
</dbReference>
<evidence type="ECO:0000256" key="1">
    <source>
        <dbReference type="ARBA" id="ARBA00006206"/>
    </source>
</evidence>
<dbReference type="SUPFAM" id="SSF74650">
    <property type="entry name" value="Galactose mutarotase-like"/>
    <property type="match status" value="1"/>
</dbReference>
<keyword evidence="2" id="KW-0413">Isomerase</keyword>
<dbReference type="InterPro" id="IPR014718">
    <property type="entry name" value="GH-type_carb-bd"/>
</dbReference>
<dbReference type="Proteomes" id="UP000235672">
    <property type="component" value="Unassembled WGS sequence"/>
</dbReference>
<dbReference type="InterPro" id="IPR008183">
    <property type="entry name" value="Aldose_1/G6P_1-epimerase"/>
</dbReference>
<dbReference type="Pfam" id="PF01263">
    <property type="entry name" value="Aldose_epim"/>
    <property type="match status" value="1"/>
</dbReference>
<dbReference type="PANTHER" id="PTHR10091">
    <property type="entry name" value="ALDOSE-1-EPIMERASE"/>
    <property type="match status" value="1"/>
</dbReference>
<keyword evidence="5" id="KW-1185">Reference proteome</keyword>
<dbReference type="GO" id="GO:0004034">
    <property type="term" value="F:aldose 1-epimerase activity"/>
    <property type="evidence" value="ECO:0007669"/>
    <property type="project" value="TreeGrafter"/>
</dbReference>
<dbReference type="InterPro" id="IPR047215">
    <property type="entry name" value="Galactose_mutarotase-like"/>
</dbReference>
<evidence type="ECO:0000313" key="5">
    <source>
        <dbReference type="Proteomes" id="UP000235672"/>
    </source>
</evidence>
<keyword evidence="3" id="KW-0119">Carbohydrate metabolism</keyword>
<dbReference type="Gene3D" id="2.70.98.10">
    <property type="match status" value="1"/>
</dbReference>
<dbReference type="PANTHER" id="PTHR10091:SF0">
    <property type="entry name" value="GALACTOSE MUTAROTASE"/>
    <property type="match status" value="1"/>
</dbReference>
<gene>
    <name evidence="4" type="ORF">NA56DRAFT_659707</name>
</gene>
<dbReference type="EMBL" id="KZ613484">
    <property type="protein sequence ID" value="PMD20721.1"/>
    <property type="molecule type" value="Genomic_DNA"/>
</dbReference>
<protein>
    <submittedName>
        <fullName evidence="4">Putative bifunctional protein gal10</fullName>
    </submittedName>
</protein>
<reference evidence="4 5" key="1">
    <citation type="submission" date="2016-05" db="EMBL/GenBank/DDBJ databases">
        <title>A degradative enzymes factory behind the ericoid mycorrhizal symbiosis.</title>
        <authorList>
            <consortium name="DOE Joint Genome Institute"/>
            <person name="Martino E."/>
            <person name="Morin E."/>
            <person name="Grelet G."/>
            <person name="Kuo A."/>
            <person name="Kohler A."/>
            <person name="Daghino S."/>
            <person name="Barry K."/>
            <person name="Choi C."/>
            <person name="Cichocki N."/>
            <person name="Clum A."/>
            <person name="Copeland A."/>
            <person name="Hainaut M."/>
            <person name="Haridas S."/>
            <person name="Labutti K."/>
            <person name="Lindquist E."/>
            <person name="Lipzen A."/>
            <person name="Khouja H.-R."/>
            <person name="Murat C."/>
            <person name="Ohm R."/>
            <person name="Olson A."/>
            <person name="Spatafora J."/>
            <person name="Veneault-Fourrey C."/>
            <person name="Henrissat B."/>
            <person name="Grigoriev I."/>
            <person name="Martin F."/>
            <person name="Perotto S."/>
        </authorList>
    </citation>
    <scope>NUCLEOTIDE SEQUENCE [LARGE SCALE GENOMIC DNA]</scope>
    <source>
        <strain evidence="4 5">UAMH 7357</strain>
    </source>
</reference>
<evidence type="ECO:0000256" key="3">
    <source>
        <dbReference type="ARBA" id="ARBA00023277"/>
    </source>
</evidence>